<reference evidence="1 2" key="1">
    <citation type="journal article" date="2012" name="J. Bacteriol.">
        <title>Genome Sequence of the Filamentous Bacterium Fibrisoma limi BUZ 3T.</title>
        <authorList>
            <person name="Filippini M."/>
            <person name="Qi W."/>
            <person name="Jaenicke S."/>
            <person name="Goesmann A."/>
            <person name="Smits T.H."/>
            <person name="Bagheri H.C."/>
        </authorList>
    </citation>
    <scope>NUCLEOTIDE SEQUENCE [LARGE SCALE GENOMIC DNA]</scope>
    <source>
        <strain evidence="2">BUZ 3T</strain>
    </source>
</reference>
<evidence type="ECO:0000313" key="1">
    <source>
        <dbReference type="EMBL" id="CCH52916.1"/>
    </source>
</evidence>
<dbReference type="Proteomes" id="UP000009309">
    <property type="component" value="Unassembled WGS sequence"/>
</dbReference>
<dbReference type="OrthoDB" id="954759at2"/>
<evidence type="ECO:0000313" key="2">
    <source>
        <dbReference type="Proteomes" id="UP000009309"/>
    </source>
</evidence>
<comment type="caution">
    <text evidence="1">The sequence shown here is derived from an EMBL/GenBank/DDBJ whole genome shotgun (WGS) entry which is preliminary data.</text>
</comment>
<dbReference type="EMBL" id="CAIT01000006">
    <property type="protein sequence ID" value="CCH52916.1"/>
    <property type="molecule type" value="Genomic_DNA"/>
</dbReference>
<gene>
    <name evidence="1" type="ORF">BN8_01959</name>
</gene>
<name>I2GG91_9BACT</name>
<dbReference type="RefSeq" id="WP_009281500.1">
    <property type="nucleotide sequence ID" value="NZ_CAIT01000006.1"/>
</dbReference>
<organism evidence="1 2">
    <name type="scientific">Fibrisoma limi BUZ 3</name>
    <dbReference type="NCBI Taxonomy" id="1185876"/>
    <lineage>
        <taxon>Bacteria</taxon>
        <taxon>Pseudomonadati</taxon>
        <taxon>Bacteroidota</taxon>
        <taxon>Cytophagia</taxon>
        <taxon>Cytophagales</taxon>
        <taxon>Spirosomataceae</taxon>
        <taxon>Fibrisoma</taxon>
    </lineage>
</organism>
<dbReference type="AlphaFoldDB" id="I2GG91"/>
<protein>
    <submittedName>
        <fullName evidence="1">Uncharacterized protein</fullName>
    </submittedName>
</protein>
<sequence>MKSELIITNLSWNKEDLDFFEVSLTNGIYEVMVPLFSIDNLKTFGHRLIDFPRSVKDVVVFQEGQDKGDWSGYLNVQVFCFDPNGQVAINVAAQVKDDDVRSYRSTFTLVCEAAAVNRLGIKLTNWRPDVDRKFVWRSTD</sequence>
<keyword evidence="2" id="KW-1185">Reference proteome</keyword>
<proteinExistence type="predicted"/>
<accession>I2GG91</accession>
<dbReference type="eggNOG" id="ENOG50335Y0">
    <property type="taxonomic scope" value="Bacteria"/>
</dbReference>